<dbReference type="Proteomes" id="UP000289411">
    <property type="component" value="Unassembled WGS sequence"/>
</dbReference>
<dbReference type="AlphaFoldDB" id="A0A4Q2RGN3"/>
<reference evidence="1 2" key="1">
    <citation type="submission" date="2018-09" db="EMBL/GenBank/DDBJ databases">
        <authorList>
            <person name="Grouzdev D.S."/>
            <person name="Krutkina M.S."/>
        </authorList>
    </citation>
    <scope>NUCLEOTIDE SEQUENCE [LARGE SCALE GENOMIC DNA]</scope>
    <source>
        <strain evidence="1 2">RmlP001</strain>
    </source>
</reference>
<evidence type="ECO:0000313" key="2">
    <source>
        <dbReference type="Proteomes" id="UP000289411"/>
    </source>
</evidence>
<name>A0A4Q2RGN3_9HYPH</name>
<protein>
    <submittedName>
        <fullName evidence="1">Uncharacterized protein</fullName>
    </submittedName>
</protein>
<evidence type="ECO:0000313" key="1">
    <source>
        <dbReference type="EMBL" id="RYB05734.1"/>
    </source>
</evidence>
<gene>
    <name evidence="1" type="ORF">D3272_09120</name>
</gene>
<reference evidence="1 2" key="2">
    <citation type="submission" date="2019-02" db="EMBL/GenBank/DDBJ databases">
        <title>'Lichenibacterium ramalinii' gen. nov. sp. nov., 'Lichenibacterium minor' gen. nov. sp. nov.</title>
        <authorList>
            <person name="Pankratov T."/>
        </authorList>
    </citation>
    <scope>NUCLEOTIDE SEQUENCE [LARGE SCALE GENOMIC DNA]</scope>
    <source>
        <strain evidence="1 2">RmlP001</strain>
    </source>
</reference>
<organism evidence="1 2">
    <name type="scientific">Lichenibacterium ramalinae</name>
    <dbReference type="NCBI Taxonomy" id="2316527"/>
    <lineage>
        <taxon>Bacteria</taxon>
        <taxon>Pseudomonadati</taxon>
        <taxon>Pseudomonadota</taxon>
        <taxon>Alphaproteobacteria</taxon>
        <taxon>Hyphomicrobiales</taxon>
        <taxon>Lichenihabitantaceae</taxon>
        <taxon>Lichenibacterium</taxon>
    </lineage>
</organism>
<sequence>MASAQAAPALSANDRRLVELANAYEALDRRCNEHTAAHHHDHTPATDDEFDVLTSGFGPLEEECAATPADSLVGIIAKARLCRSPTARGCADNEHAFSIADDICRLQAMGGLHV</sequence>
<proteinExistence type="predicted"/>
<dbReference type="EMBL" id="QYBC01000006">
    <property type="protein sequence ID" value="RYB05734.1"/>
    <property type="molecule type" value="Genomic_DNA"/>
</dbReference>
<keyword evidence="2" id="KW-1185">Reference proteome</keyword>
<comment type="caution">
    <text evidence="1">The sequence shown here is derived from an EMBL/GenBank/DDBJ whole genome shotgun (WGS) entry which is preliminary data.</text>
</comment>
<accession>A0A4Q2RGN3</accession>